<evidence type="ECO:0000256" key="5">
    <source>
        <dbReference type="ARBA" id="ARBA00022679"/>
    </source>
</evidence>
<keyword evidence="12 16" id="KW-0460">Magnesium</keyword>
<comment type="subunit">
    <text evidence="16">DNA polymerase III contains a core (composed of alpha, epsilon and theta chains) that associates with a tau subunit. This core dimerizes to form the POLIII' complex. PolIII' associates with the gamma complex (composed of gamma, delta, delta', psi and chi chains) and with the beta chain to form the complete DNA polymerase III complex.</text>
</comment>
<feature type="domain" description="Exonuclease" evidence="17">
    <location>
        <begin position="4"/>
        <end position="177"/>
    </location>
</feature>
<keyword evidence="5 16" id="KW-0808">Transferase</keyword>
<dbReference type="Proteomes" id="UP001595556">
    <property type="component" value="Unassembled WGS sequence"/>
</dbReference>
<dbReference type="InterPro" id="IPR012337">
    <property type="entry name" value="RNaseH-like_sf"/>
</dbReference>
<evidence type="ECO:0000256" key="3">
    <source>
        <dbReference type="ARBA" id="ARBA00012417"/>
    </source>
</evidence>
<dbReference type="InterPro" id="IPR006309">
    <property type="entry name" value="DnaQ_proteo"/>
</dbReference>
<keyword evidence="11 16" id="KW-0269">Exonuclease</keyword>
<protein>
    <recommendedName>
        <fullName evidence="4 16">DNA polymerase III subunit epsilon</fullName>
        <ecNumber evidence="3 16">2.7.7.7</ecNumber>
    </recommendedName>
</protein>
<name>A0ABV7H6S3_9BURK</name>
<evidence type="ECO:0000256" key="16">
    <source>
        <dbReference type="RuleBase" id="RU364087"/>
    </source>
</evidence>
<keyword evidence="14 16" id="KW-0464">Manganese</keyword>
<dbReference type="NCBIfam" id="TIGR01406">
    <property type="entry name" value="dnaQ_proteo"/>
    <property type="match status" value="1"/>
</dbReference>
<dbReference type="SMART" id="SM00479">
    <property type="entry name" value="EXOIII"/>
    <property type="match status" value="1"/>
</dbReference>
<dbReference type="RefSeq" id="WP_377303929.1">
    <property type="nucleotide sequence ID" value="NZ_CP180191.1"/>
</dbReference>
<evidence type="ECO:0000256" key="14">
    <source>
        <dbReference type="ARBA" id="ARBA00023211"/>
    </source>
</evidence>
<gene>
    <name evidence="16 18" type="primary">dnaQ</name>
    <name evidence="18" type="ORF">ACFOEN_11195</name>
</gene>
<dbReference type="CDD" id="cd06131">
    <property type="entry name" value="DNA_pol_III_epsilon_Ecoli_like"/>
    <property type="match status" value="1"/>
</dbReference>
<evidence type="ECO:0000256" key="11">
    <source>
        <dbReference type="ARBA" id="ARBA00022839"/>
    </source>
</evidence>
<evidence type="ECO:0000256" key="7">
    <source>
        <dbReference type="ARBA" id="ARBA00022705"/>
    </source>
</evidence>
<dbReference type="InterPro" id="IPR036397">
    <property type="entry name" value="RNaseH_sf"/>
</dbReference>
<keyword evidence="19" id="KW-1185">Reference proteome</keyword>
<comment type="function">
    <text evidence="16">DNA polymerase III is a complex, multichain enzyme responsible for most of the replicative synthesis in bacteria. The epsilon subunit contain the editing function and is a proofreading 3'-5' exonuclease.</text>
</comment>
<comment type="caution">
    <text evidence="18">The sequence shown here is derived from an EMBL/GenBank/DDBJ whole genome shotgun (WGS) entry which is preliminary data.</text>
</comment>
<sequence length="239" mass="25997">MQDRQVILDTETTGLNAGSGDRIIEIGCVELVNRRVTGRTYHTYLNPEREIHPDATAVHGFTLEDLLDKPKFAQVVEEFHAFVAGAELVIHNAAFDIGFLEAEYKLLGKPGFMSETGCTRLDTLTLAKELHPGKRNNLDTLCERYGIPNTHRTLHGALLDARLLADVYLAMTRGQDALEIGVETASAAGGQAVDLRGLALAAWTPPAEDLAAHERYLDGLDKEVKGACVWRAEPAAPAA</sequence>
<dbReference type="InterPro" id="IPR006054">
    <property type="entry name" value="DnaQ"/>
</dbReference>
<evidence type="ECO:0000313" key="18">
    <source>
        <dbReference type="EMBL" id="MFC3148209.1"/>
    </source>
</evidence>
<accession>A0ABV7H6S3</accession>
<keyword evidence="13 16" id="KW-0239">DNA-directed DNA polymerase</keyword>
<evidence type="ECO:0000256" key="4">
    <source>
        <dbReference type="ARBA" id="ARBA00020352"/>
    </source>
</evidence>
<evidence type="ECO:0000256" key="8">
    <source>
        <dbReference type="ARBA" id="ARBA00022722"/>
    </source>
</evidence>
<dbReference type="InterPro" id="IPR013520">
    <property type="entry name" value="Ribonucl_H"/>
</dbReference>
<dbReference type="PANTHER" id="PTHR30231">
    <property type="entry name" value="DNA POLYMERASE III SUBUNIT EPSILON"/>
    <property type="match status" value="1"/>
</dbReference>
<organism evidence="18 19">
    <name type="scientific">Piscinibacterium candidicorallinum</name>
    <dbReference type="NCBI Taxonomy" id="1793872"/>
    <lineage>
        <taxon>Bacteria</taxon>
        <taxon>Pseudomonadati</taxon>
        <taxon>Pseudomonadota</taxon>
        <taxon>Betaproteobacteria</taxon>
        <taxon>Burkholderiales</taxon>
        <taxon>Piscinibacterium</taxon>
    </lineage>
</organism>
<evidence type="ECO:0000313" key="19">
    <source>
        <dbReference type="Proteomes" id="UP001595556"/>
    </source>
</evidence>
<evidence type="ECO:0000256" key="2">
    <source>
        <dbReference type="ARBA" id="ARBA00001946"/>
    </source>
</evidence>
<dbReference type="EC" id="2.7.7.7" evidence="3 16"/>
<keyword evidence="10 16" id="KW-0378">Hydrolase</keyword>
<evidence type="ECO:0000256" key="9">
    <source>
        <dbReference type="ARBA" id="ARBA00022723"/>
    </source>
</evidence>
<dbReference type="NCBIfam" id="NF004316">
    <property type="entry name" value="PRK05711.1"/>
    <property type="match status" value="1"/>
</dbReference>
<evidence type="ECO:0000256" key="1">
    <source>
        <dbReference type="ARBA" id="ARBA00001936"/>
    </source>
</evidence>
<dbReference type="SUPFAM" id="SSF53098">
    <property type="entry name" value="Ribonuclease H-like"/>
    <property type="match status" value="1"/>
</dbReference>
<keyword evidence="9 16" id="KW-0479">Metal-binding</keyword>
<dbReference type="PANTHER" id="PTHR30231:SF41">
    <property type="entry name" value="DNA POLYMERASE III SUBUNIT EPSILON"/>
    <property type="match status" value="1"/>
</dbReference>
<proteinExistence type="predicted"/>
<comment type="catalytic activity">
    <reaction evidence="15 16">
        <text>DNA(n) + a 2'-deoxyribonucleoside 5'-triphosphate = DNA(n+1) + diphosphate</text>
        <dbReference type="Rhea" id="RHEA:22508"/>
        <dbReference type="Rhea" id="RHEA-COMP:17339"/>
        <dbReference type="Rhea" id="RHEA-COMP:17340"/>
        <dbReference type="ChEBI" id="CHEBI:33019"/>
        <dbReference type="ChEBI" id="CHEBI:61560"/>
        <dbReference type="ChEBI" id="CHEBI:173112"/>
        <dbReference type="EC" id="2.7.7.7"/>
    </reaction>
</comment>
<reference evidence="19" key="1">
    <citation type="journal article" date="2019" name="Int. J. Syst. Evol. Microbiol.">
        <title>The Global Catalogue of Microorganisms (GCM) 10K type strain sequencing project: providing services to taxonomists for standard genome sequencing and annotation.</title>
        <authorList>
            <consortium name="The Broad Institute Genomics Platform"/>
            <consortium name="The Broad Institute Genome Sequencing Center for Infectious Disease"/>
            <person name="Wu L."/>
            <person name="Ma J."/>
        </authorList>
    </citation>
    <scope>NUCLEOTIDE SEQUENCE [LARGE SCALE GENOMIC DNA]</scope>
    <source>
        <strain evidence="19">KCTC 52168</strain>
    </source>
</reference>
<dbReference type="NCBIfam" id="TIGR00573">
    <property type="entry name" value="dnaq"/>
    <property type="match status" value="1"/>
</dbReference>
<dbReference type="Pfam" id="PF00929">
    <property type="entry name" value="RNase_T"/>
    <property type="match status" value="1"/>
</dbReference>
<comment type="cofactor">
    <cofactor evidence="1 16">
        <name>Mn(2+)</name>
        <dbReference type="ChEBI" id="CHEBI:29035"/>
    </cofactor>
</comment>
<evidence type="ECO:0000256" key="10">
    <source>
        <dbReference type="ARBA" id="ARBA00022801"/>
    </source>
</evidence>
<keyword evidence="7 16" id="KW-0235">DNA replication</keyword>
<comment type="cofactor">
    <cofactor evidence="2 16">
        <name>Mg(2+)</name>
        <dbReference type="ChEBI" id="CHEBI:18420"/>
    </cofactor>
</comment>
<evidence type="ECO:0000256" key="13">
    <source>
        <dbReference type="ARBA" id="ARBA00022932"/>
    </source>
</evidence>
<keyword evidence="6 16" id="KW-0548">Nucleotidyltransferase</keyword>
<dbReference type="GO" id="GO:0003887">
    <property type="term" value="F:DNA-directed DNA polymerase activity"/>
    <property type="evidence" value="ECO:0007669"/>
    <property type="project" value="UniProtKB-EC"/>
</dbReference>
<keyword evidence="8 16" id="KW-0540">Nuclease</keyword>
<dbReference type="Gene3D" id="3.30.420.10">
    <property type="entry name" value="Ribonuclease H-like superfamily/Ribonuclease H"/>
    <property type="match status" value="1"/>
</dbReference>
<evidence type="ECO:0000256" key="6">
    <source>
        <dbReference type="ARBA" id="ARBA00022695"/>
    </source>
</evidence>
<dbReference type="EMBL" id="JBHRTI010000004">
    <property type="protein sequence ID" value="MFC3148209.1"/>
    <property type="molecule type" value="Genomic_DNA"/>
</dbReference>
<evidence type="ECO:0000256" key="12">
    <source>
        <dbReference type="ARBA" id="ARBA00022842"/>
    </source>
</evidence>
<evidence type="ECO:0000256" key="15">
    <source>
        <dbReference type="ARBA" id="ARBA00049244"/>
    </source>
</evidence>
<evidence type="ECO:0000259" key="17">
    <source>
        <dbReference type="SMART" id="SM00479"/>
    </source>
</evidence>